<evidence type="ECO:0000313" key="2">
    <source>
        <dbReference type="EMBL" id="KAG5176794.1"/>
    </source>
</evidence>
<evidence type="ECO:0000313" key="3">
    <source>
        <dbReference type="Proteomes" id="UP000664859"/>
    </source>
</evidence>
<feature type="region of interest" description="Disordered" evidence="1">
    <location>
        <begin position="105"/>
        <end position="153"/>
    </location>
</feature>
<accession>A0A835YTH3</accession>
<evidence type="ECO:0000256" key="1">
    <source>
        <dbReference type="SAM" id="MobiDB-lite"/>
    </source>
</evidence>
<name>A0A835YTH3_9STRA</name>
<feature type="compositionally biased region" description="Low complexity" evidence="1">
    <location>
        <begin position="19"/>
        <end position="28"/>
    </location>
</feature>
<dbReference type="Proteomes" id="UP000664859">
    <property type="component" value="Unassembled WGS sequence"/>
</dbReference>
<comment type="caution">
    <text evidence="2">The sequence shown here is derived from an EMBL/GenBank/DDBJ whole genome shotgun (WGS) entry which is preliminary data.</text>
</comment>
<dbReference type="EMBL" id="JAFCMP010000533">
    <property type="protein sequence ID" value="KAG5176794.1"/>
    <property type="molecule type" value="Genomic_DNA"/>
</dbReference>
<gene>
    <name evidence="2" type="ORF">JKP88DRAFT_282534</name>
</gene>
<proteinExistence type="predicted"/>
<sequence length="345" mass="32327">MASFGCGALVGSANRERNGNAAKGAAARDPSGSPNADSQRTAAAAGGALRESCGGGGGGGSGGGSGSGGGGSGGSGSGGGGGGGGGEGGGRGGALAAAAAAAAAATTTRRRRRQCGAGALLRPAPNRARQSVGHKDAQAHPQQRRHLSGALSAAPAAAAARAASAVAAAPAPTGAVHRGTRGKSMGGGAVLAAAARAAEHARLADCVGTVMGEPLSETYATARRLCALLDRFGAPPPPLLAPPGAAAPPTLPQFLRGAAALGGAPADLCSEADVAVAGPAADAAVARALSALATHVGPALPRCAGPLFRAPHAGAYGTVAAAARGRRRGGIDGGSVRCGDGRRCV</sequence>
<feature type="compositionally biased region" description="Polar residues" evidence="1">
    <location>
        <begin position="32"/>
        <end position="41"/>
    </location>
</feature>
<organism evidence="2 3">
    <name type="scientific">Tribonema minus</name>
    <dbReference type="NCBI Taxonomy" id="303371"/>
    <lineage>
        <taxon>Eukaryota</taxon>
        <taxon>Sar</taxon>
        <taxon>Stramenopiles</taxon>
        <taxon>Ochrophyta</taxon>
        <taxon>PX clade</taxon>
        <taxon>Xanthophyceae</taxon>
        <taxon>Tribonematales</taxon>
        <taxon>Tribonemataceae</taxon>
        <taxon>Tribonema</taxon>
    </lineage>
</organism>
<reference evidence="2" key="1">
    <citation type="submission" date="2021-02" db="EMBL/GenBank/DDBJ databases">
        <title>First Annotated Genome of the Yellow-green Alga Tribonema minus.</title>
        <authorList>
            <person name="Mahan K.M."/>
        </authorList>
    </citation>
    <scope>NUCLEOTIDE SEQUENCE</scope>
    <source>
        <strain evidence="2">UTEX B ZZ1240</strain>
    </source>
</reference>
<protein>
    <submittedName>
        <fullName evidence="2">Uncharacterized protein</fullName>
    </submittedName>
</protein>
<dbReference type="AlphaFoldDB" id="A0A835YTH3"/>
<feature type="region of interest" description="Disordered" evidence="1">
    <location>
        <begin position="1"/>
        <end position="93"/>
    </location>
</feature>
<keyword evidence="3" id="KW-1185">Reference proteome</keyword>
<feature type="compositionally biased region" description="Gly residues" evidence="1">
    <location>
        <begin position="53"/>
        <end position="93"/>
    </location>
</feature>